<evidence type="ECO:0000256" key="5">
    <source>
        <dbReference type="ARBA" id="ARBA00022692"/>
    </source>
</evidence>
<accession>A0A498RA31</accession>
<evidence type="ECO:0000256" key="6">
    <source>
        <dbReference type="ARBA" id="ARBA00023136"/>
    </source>
</evidence>
<evidence type="ECO:0000256" key="7">
    <source>
        <dbReference type="ARBA" id="ARBA00023237"/>
    </source>
</evidence>
<keyword evidence="4" id="KW-1134">Transmembrane beta strand</keyword>
<dbReference type="InterPro" id="IPR003423">
    <property type="entry name" value="OMP_efflux"/>
</dbReference>
<protein>
    <submittedName>
        <fullName evidence="9">Outer membrane efflux protein</fullName>
    </submittedName>
</protein>
<dbReference type="Pfam" id="PF02321">
    <property type="entry name" value="OEP"/>
    <property type="match status" value="2"/>
</dbReference>
<dbReference type="PANTHER" id="PTHR30026:SF21">
    <property type="entry name" value="SLR1270 PROTEIN"/>
    <property type="match status" value="1"/>
</dbReference>
<keyword evidence="10" id="KW-1185">Reference proteome</keyword>
<feature type="signal peptide" evidence="8">
    <location>
        <begin position="1"/>
        <end position="21"/>
    </location>
</feature>
<gene>
    <name evidence="9" type="ORF">LUCI_3065</name>
</gene>
<keyword evidence="8" id="KW-0732">Signal</keyword>
<proteinExistence type="inferred from homology"/>
<evidence type="ECO:0000313" key="9">
    <source>
        <dbReference type="EMBL" id="VBB07800.1"/>
    </source>
</evidence>
<dbReference type="SUPFAM" id="SSF56954">
    <property type="entry name" value="Outer membrane efflux proteins (OEP)"/>
    <property type="match status" value="1"/>
</dbReference>
<evidence type="ECO:0000256" key="1">
    <source>
        <dbReference type="ARBA" id="ARBA00004442"/>
    </source>
</evidence>
<dbReference type="Gene3D" id="1.20.1600.10">
    <property type="entry name" value="Outer membrane efflux proteins (OEP)"/>
    <property type="match status" value="1"/>
</dbReference>
<dbReference type="GO" id="GO:1990281">
    <property type="term" value="C:efflux pump complex"/>
    <property type="evidence" value="ECO:0007669"/>
    <property type="project" value="TreeGrafter"/>
</dbReference>
<sequence length="446" mass="48702">MNRFFLLVLGIFLFAVQPVLAAAPGLSVTGAIQEALNNNDEIKAASESLAAGKEEIGVANSRLLPKVTLEERALRTNNPGYVFSTKMDQGRFTLQDLQGAPDTFNQPGLINDFQTTVSIMQPVVAKEADIGITMARQEYAAQQADFIRKREEVAFAVVQAYLSLHTAAEYKTAAETALVDAREHLRIADSRYKAGLGLYSDMLRASTAVTGAEEKLVSVQKNLTVAKRQLGLLLGKAEPVEIDGSFPSLPLRDIGYYTNTAKARADVKALELRCENSQNNVNLKAAGNLPTFSVGAGYQMNDPDKPFGSAGDNWQVMAVLQWNVFDGTRTEHESRKARRQLEESRIYLDGLKKKVAFQVYEAFAGVEEAAKNVELAQAALASAAEGKRLVEARYQNSLSPIVDVLDAQLNLDNARAGVVEKENNYRQALTKLSYSSGTLLTDFAIK</sequence>
<dbReference type="GO" id="GO:0015288">
    <property type="term" value="F:porin activity"/>
    <property type="evidence" value="ECO:0007669"/>
    <property type="project" value="TreeGrafter"/>
</dbReference>
<evidence type="ECO:0000256" key="3">
    <source>
        <dbReference type="ARBA" id="ARBA00022448"/>
    </source>
</evidence>
<dbReference type="GO" id="GO:0009279">
    <property type="term" value="C:cell outer membrane"/>
    <property type="evidence" value="ECO:0007669"/>
    <property type="project" value="UniProtKB-SubCell"/>
</dbReference>
<evidence type="ECO:0000256" key="2">
    <source>
        <dbReference type="ARBA" id="ARBA00007613"/>
    </source>
</evidence>
<dbReference type="PANTHER" id="PTHR30026">
    <property type="entry name" value="OUTER MEMBRANE PROTEIN TOLC"/>
    <property type="match status" value="1"/>
</dbReference>
<reference evidence="9 10" key="1">
    <citation type="submission" date="2018-06" db="EMBL/GenBank/DDBJ databases">
        <authorList>
            <person name="Strepis N."/>
        </authorList>
    </citation>
    <scope>NUCLEOTIDE SEQUENCE [LARGE SCALE GENOMIC DNA]</scope>
    <source>
        <strain evidence="9">LUCI</strain>
    </source>
</reference>
<comment type="subcellular location">
    <subcellularLocation>
        <location evidence="1">Cell outer membrane</location>
    </subcellularLocation>
</comment>
<evidence type="ECO:0000256" key="4">
    <source>
        <dbReference type="ARBA" id="ARBA00022452"/>
    </source>
</evidence>
<evidence type="ECO:0000256" key="8">
    <source>
        <dbReference type="SAM" id="SignalP"/>
    </source>
</evidence>
<name>A0A498RA31_9FIRM</name>
<keyword evidence="7" id="KW-0998">Cell outer membrane</keyword>
<organism evidence="9 10">
    <name type="scientific">Lucifera butyrica</name>
    <dbReference type="NCBI Taxonomy" id="1351585"/>
    <lineage>
        <taxon>Bacteria</taxon>
        <taxon>Bacillati</taxon>
        <taxon>Bacillota</taxon>
        <taxon>Negativicutes</taxon>
        <taxon>Veillonellales</taxon>
        <taxon>Veillonellaceae</taxon>
        <taxon>Lucifera</taxon>
    </lineage>
</organism>
<feature type="chain" id="PRO_5019862118" evidence="8">
    <location>
        <begin position="22"/>
        <end position="446"/>
    </location>
</feature>
<keyword evidence="5" id="KW-0812">Transmembrane</keyword>
<dbReference type="RefSeq" id="WP_122628727.1">
    <property type="nucleotide sequence ID" value="NZ_UPPP01000081.1"/>
</dbReference>
<dbReference type="OrthoDB" id="13803at2"/>
<comment type="similarity">
    <text evidence="2">Belongs to the outer membrane factor (OMF) (TC 1.B.17) family.</text>
</comment>
<dbReference type="EMBL" id="UPPP01000081">
    <property type="protein sequence ID" value="VBB07800.1"/>
    <property type="molecule type" value="Genomic_DNA"/>
</dbReference>
<evidence type="ECO:0000313" key="10">
    <source>
        <dbReference type="Proteomes" id="UP000277811"/>
    </source>
</evidence>
<dbReference type="AlphaFoldDB" id="A0A498RA31"/>
<keyword evidence="6" id="KW-0472">Membrane</keyword>
<dbReference type="GO" id="GO:0015562">
    <property type="term" value="F:efflux transmembrane transporter activity"/>
    <property type="evidence" value="ECO:0007669"/>
    <property type="project" value="InterPro"/>
</dbReference>
<dbReference type="Proteomes" id="UP000277811">
    <property type="component" value="Unassembled WGS sequence"/>
</dbReference>
<keyword evidence="3" id="KW-0813">Transport</keyword>
<dbReference type="InterPro" id="IPR051906">
    <property type="entry name" value="TolC-like"/>
</dbReference>